<evidence type="ECO:0000256" key="2">
    <source>
        <dbReference type="ARBA" id="ARBA00022475"/>
    </source>
</evidence>
<dbReference type="GO" id="GO:0005886">
    <property type="term" value="C:plasma membrane"/>
    <property type="evidence" value="ECO:0007669"/>
    <property type="project" value="UniProtKB-SubCell"/>
</dbReference>
<organism evidence="8 9">
    <name type="scientific">Vibrio splendidus</name>
    <dbReference type="NCBI Taxonomy" id="29497"/>
    <lineage>
        <taxon>Bacteria</taxon>
        <taxon>Pseudomonadati</taxon>
        <taxon>Pseudomonadota</taxon>
        <taxon>Gammaproteobacteria</taxon>
        <taxon>Vibrionales</taxon>
        <taxon>Vibrionaceae</taxon>
        <taxon>Vibrio</taxon>
    </lineage>
</organism>
<gene>
    <name evidence="8" type="ORF">BCU17_05790</name>
</gene>
<evidence type="ECO:0000256" key="6">
    <source>
        <dbReference type="SAM" id="Phobius"/>
    </source>
</evidence>
<dbReference type="PANTHER" id="PTHR36115:SF4">
    <property type="entry name" value="MEMBRANE PROTEIN"/>
    <property type="match status" value="1"/>
</dbReference>
<comment type="caution">
    <text evidence="8">The sequence shown here is derived from an EMBL/GenBank/DDBJ whole genome shotgun (WGS) entry which is preliminary data.</text>
</comment>
<proteinExistence type="predicted"/>
<evidence type="ECO:0000256" key="1">
    <source>
        <dbReference type="ARBA" id="ARBA00004651"/>
    </source>
</evidence>
<name>A0A2N7F6T8_VIBSP</name>
<dbReference type="Proteomes" id="UP000235330">
    <property type="component" value="Unassembled WGS sequence"/>
</dbReference>
<dbReference type="InterPro" id="IPR010432">
    <property type="entry name" value="RDD"/>
</dbReference>
<feature type="domain" description="RDD" evidence="7">
    <location>
        <begin position="14"/>
        <end position="149"/>
    </location>
</feature>
<evidence type="ECO:0000256" key="5">
    <source>
        <dbReference type="ARBA" id="ARBA00023136"/>
    </source>
</evidence>
<dbReference type="Pfam" id="PF06271">
    <property type="entry name" value="RDD"/>
    <property type="match status" value="1"/>
</dbReference>
<accession>A0A2N7F6T8</accession>
<evidence type="ECO:0000313" key="9">
    <source>
        <dbReference type="Proteomes" id="UP000235330"/>
    </source>
</evidence>
<keyword evidence="5 6" id="KW-0472">Membrane</keyword>
<dbReference type="OrthoDB" id="8612316at2"/>
<comment type="subcellular location">
    <subcellularLocation>
        <location evidence="1">Cell membrane</location>
        <topology evidence="1">Multi-pass membrane protein</topology>
    </subcellularLocation>
</comment>
<evidence type="ECO:0000256" key="3">
    <source>
        <dbReference type="ARBA" id="ARBA00022692"/>
    </source>
</evidence>
<reference evidence="9" key="1">
    <citation type="submission" date="2016-07" db="EMBL/GenBank/DDBJ databases">
        <title>Nontailed viruses are major unrecognized killers of bacteria in the ocean.</title>
        <authorList>
            <person name="Kauffman K."/>
            <person name="Hussain F."/>
            <person name="Yang J."/>
            <person name="Arevalo P."/>
            <person name="Brown J."/>
            <person name="Cutler M."/>
            <person name="Kelly L."/>
            <person name="Polz M.F."/>
        </authorList>
    </citation>
    <scope>NUCLEOTIDE SEQUENCE [LARGE SCALE GENOMIC DNA]</scope>
    <source>
        <strain evidence="9">10N.261.55.E11</strain>
    </source>
</reference>
<dbReference type="InterPro" id="IPR051791">
    <property type="entry name" value="Pra-immunoreactive"/>
</dbReference>
<evidence type="ECO:0000259" key="7">
    <source>
        <dbReference type="Pfam" id="PF06271"/>
    </source>
</evidence>
<dbReference type="AlphaFoldDB" id="A0A2N7F6T8"/>
<protein>
    <recommendedName>
        <fullName evidence="7">RDD domain-containing protein</fullName>
    </recommendedName>
</protein>
<feature type="transmembrane region" description="Helical" evidence="6">
    <location>
        <begin position="59"/>
        <end position="77"/>
    </location>
</feature>
<dbReference type="RefSeq" id="WP_076675087.1">
    <property type="nucleotide sequence ID" value="NZ_CAWMVP010000007.1"/>
</dbReference>
<keyword evidence="4 6" id="KW-1133">Transmembrane helix</keyword>
<sequence length="167" mass="18757">MSEVIENTPEIVLASRWSRVGASLIDGLIGIAMMTPIFLYTDYFQKIFDTGKIDTTELLIASAYGWLVFFLLHGYLLHKKGQTIGKKLMEIAIVDMEGKHIGLFKIVGKRMIPMTIATYIPVIGHFITTLDCLLVLRKDRRCLHDLIAGTQVVSVSVPRNLDFSTIE</sequence>
<dbReference type="PANTHER" id="PTHR36115">
    <property type="entry name" value="PROLINE-RICH ANTIGEN HOMOLOG-RELATED"/>
    <property type="match status" value="1"/>
</dbReference>
<feature type="transmembrane region" description="Helical" evidence="6">
    <location>
        <begin position="20"/>
        <end position="39"/>
    </location>
</feature>
<keyword evidence="3 6" id="KW-0812">Transmembrane</keyword>
<keyword evidence="2" id="KW-1003">Cell membrane</keyword>
<evidence type="ECO:0000256" key="4">
    <source>
        <dbReference type="ARBA" id="ARBA00022989"/>
    </source>
</evidence>
<evidence type="ECO:0000313" key="8">
    <source>
        <dbReference type="EMBL" id="PMJ61531.1"/>
    </source>
</evidence>
<dbReference type="EMBL" id="MCWU01000079">
    <property type="protein sequence ID" value="PMJ61531.1"/>
    <property type="molecule type" value="Genomic_DNA"/>
</dbReference>